<dbReference type="PANTHER" id="PTHR45622">
    <property type="entry name" value="UBIQUITIN-PROTEIN LIGASE E3A-RELATED"/>
    <property type="match status" value="1"/>
</dbReference>
<dbReference type="EMBL" id="LXPE01000013">
    <property type="protein sequence ID" value="OBA26724.1"/>
    <property type="molecule type" value="Genomic_DNA"/>
</dbReference>
<accession>A0A1B7TDB9</accession>
<proteinExistence type="predicted"/>
<dbReference type="OrthoDB" id="5370059at2759"/>
<reference evidence="3" key="1">
    <citation type="journal article" date="2016" name="Proc. Natl. Acad. Sci. U.S.A.">
        <title>Comparative genomics of biotechnologically important yeasts.</title>
        <authorList>
            <person name="Riley R."/>
            <person name="Haridas S."/>
            <person name="Wolfe K.H."/>
            <person name="Lopes M.R."/>
            <person name="Hittinger C.T."/>
            <person name="Goeker M."/>
            <person name="Salamov A.A."/>
            <person name="Wisecaver J.H."/>
            <person name="Long T.M."/>
            <person name="Calvey C.H."/>
            <person name="Aerts A.L."/>
            <person name="Barry K.W."/>
            <person name="Choi C."/>
            <person name="Clum A."/>
            <person name="Coughlan A.Y."/>
            <person name="Deshpande S."/>
            <person name="Douglass A.P."/>
            <person name="Hanson S.J."/>
            <person name="Klenk H.-P."/>
            <person name="LaButti K.M."/>
            <person name="Lapidus A."/>
            <person name="Lindquist E.A."/>
            <person name="Lipzen A.M."/>
            <person name="Meier-Kolthoff J.P."/>
            <person name="Ohm R.A."/>
            <person name="Otillar R.P."/>
            <person name="Pangilinan J.L."/>
            <person name="Peng Y."/>
            <person name="Rokas A."/>
            <person name="Rosa C.A."/>
            <person name="Scheuner C."/>
            <person name="Sibirny A.A."/>
            <person name="Slot J.C."/>
            <person name="Stielow J.B."/>
            <person name="Sun H."/>
            <person name="Kurtzman C.P."/>
            <person name="Blackwell M."/>
            <person name="Grigoriev I.V."/>
            <person name="Jeffries T.W."/>
        </authorList>
    </citation>
    <scope>NUCLEOTIDE SEQUENCE [LARGE SCALE GENOMIC DNA]</scope>
    <source>
        <strain evidence="3">NRRL Y-1626</strain>
    </source>
</reference>
<evidence type="ECO:0000313" key="3">
    <source>
        <dbReference type="Proteomes" id="UP000092321"/>
    </source>
</evidence>
<organism evidence="2 3">
    <name type="scientific">Hanseniaspora valbyensis NRRL Y-1626</name>
    <dbReference type="NCBI Taxonomy" id="766949"/>
    <lineage>
        <taxon>Eukaryota</taxon>
        <taxon>Fungi</taxon>
        <taxon>Dikarya</taxon>
        <taxon>Ascomycota</taxon>
        <taxon>Saccharomycotina</taxon>
        <taxon>Saccharomycetes</taxon>
        <taxon>Saccharomycodales</taxon>
        <taxon>Saccharomycodaceae</taxon>
        <taxon>Hanseniaspora</taxon>
    </lineage>
</organism>
<dbReference type="SUPFAM" id="SSF50985">
    <property type="entry name" value="RCC1/BLIP-II"/>
    <property type="match status" value="1"/>
</dbReference>
<dbReference type="AlphaFoldDB" id="A0A1B7TDB9"/>
<dbReference type="InterPro" id="IPR051709">
    <property type="entry name" value="Ub-ligase/GTPase-reg"/>
</dbReference>
<protein>
    <submittedName>
        <fullName evidence="2">RCC1/BLIP-II protein</fullName>
    </submittedName>
</protein>
<dbReference type="PANTHER" id="PTHR45622:SF58">
    <property type="entry name" value="REGULATOR OF CHROMOSOME CONDENSATION DOMAIN-CONTAINING PROTEIN"/>
    <property type="match status" value="1"/>
</dbReference>
<evidence type="ECO:0000313" key="2">
    <source>
        <dbReference type="EMBL" id="OBA26724.1"/>
    </source>
</evidence>
<keyword evidence="3" id="KW-1185">Reference proteome</keyword>
<keyword evidence="1" id="KW-0677">Repeat</keyword>
<name>A0A1B7TDB9_9ASCO</name>
<evidence type="ECO:0000256" key="1">
    <source>
        <dbReference type="ARBA" id="ARBA00022737"/>
    </source>
</evidence>
<dbReference type="InterPro" id="IPR009091">
    <property type="entry name" value="RCC1/BLIP-II"/>
</dbReference>
<dbReference type="Proteomes" id="UP000092321">
    <property type="component" value="Unassembled WGS sequence"/>
</dbReference>
<gene>
    <name evidence="2" type="ORF">HANVADRAFT_52772</name>
</gene>
<comment type="caution">
    <text evidence="2">The sequence shown here is derived from an EMBL/GenBank/DDBJ whole genome shotgun (WGS) entry which is preliminary data.</text>
</comment>
<dbReference type="Gene3D" id="2.130.10.30">
    <property type="entry name" value="Regulator of chromosome condensation 1/beta-lactamase-inhibitor protein II"/>
    <property type="match status" value="1"/>
</dbReference>
<sequence>MGMDSLGITDLEDRDTPFPTLSTSNFSSLFANKHIPFTDKTVNSYNIKYLKCGGNHTLILLENGILIGAGELRELRNDYIINDGWCLLNYKIHEFIKTELNGLVDILTIESISTCWDSTFIEIKNLEKNIIQIFSFGQQCKMELGRPESNSKFNVISSDIDCVASELHSCLYTTIAVFRYVDNSTVLYGWGFNNKQQLFETQNKSDKFIQSPKIVKQFLNNPNVEFRLGKDFLIILNYKENSLICLGNPKLKTEVEQKNFSLNKISKVIVMWSSLHFLYENESLVSLGNGQLGQLSLNNSHLGPVKFLEAGSEHTIYTSVNEPFIVSSWGWGEHGNCGKLDKNKSNINDQQIFTQPNEILNLQKNEFNNYNKIQNLYGGCASTFILITKE</sequence>